<dbReference type="Proteomes" id="UP000176689">
    <property type="component" value="Unassembled WGS sequence"/>
</dbReference>
<dbReference type="EMBL" id="MFLP01000014">
    <property type="protein sequence ID" value="OGG71133.1"/>
    <property type="molecule type" value="Genomic_DNA"/>
</dbReference>
<proteinExistence type="predicted"/>
<evidence type="ECO:0000313" key="1">
    <source>
        <dbReference type="EMBL" id="OGG71133.1"/>
    </source>
</evidence>
<dbReference type="SUPFAM" id="SSF53335">
    <property type="entry name" value="S-adenosyl-L-methionine-dependent methyltransferases"/>
    <property type="match status" value="1"/>
</dbReference>
<accession>A0A1F6EBS3</accession>
<dbReference type="Gene3D" id="3.40.50.150">
    <property type="entry name" value="Vaccinia Virus protein VP39"/>
    <property type="match status" value="1"/>
</dbReference>
<comment type="caution">
    <text evidence="1">The sequence shown here is derived from an EMBL/GenBank/DDBJ whole genome shotgun (WGS) entry which is preliminary data.</text>
</comment>
<evidence type="ECO:0000313" key="2">
    <source>
        <dbReference type="Proteomes" id="UP000176689"/>
    </source>
</evidence>
<dbReference type="Pfam" id="PF13489">
    <property type="entry name" value="Methyltransf_23"/>
    <property type="match status" value="1"/>
</dbReference>
<sequence>MNGTTQAYFNKWLKNPPTGGTFLNARVYTTIDRFLQHAAKRGFAGNMLDIGCGDGSFVSYCKEKGLDAHGIDIGDGVDFETDTLPFKDNSFDFALMNSVIEHLKDPANILKETKRVLSHDGILIVITPNLDTVKFGFWDDPTHVRPYNPRNIVWMMNMFDFEKIRVGLWTVGKSSSLWDLPEDWQFQIGRFLPFTGLNKYAPGFLKGKSTTMLCALRVRK</sequence>
<protein>
    <recommendedName>
        <fullName evidence="3">Methyltransferase type 11 domain-containing protein</fullName>
    </recommendedName>
</protein>
<organism evidence="1 2">
    <name type="scientific">Candidatus Kaiserbacteria bacterium RIFCSPHIGHO2_12_FULL_53_13</name>
    <dbReference type="NCBI Taxonomy" id="1798502"/>
    <lineage>
        <taxon>Bacteria</taxon>
        <taxon>Candidatus Kaiseribacteriota</taxon>
    </lineage>
</organism>
<reference evidence="1 2" key="1">
    <citation type="journal article" date="2016" name="Nat. Commun.">
        <title>Thousands of microbial genomes shed light on interconnected biogeochemical processes in an aquifer system.</title>
        <authorList>
            <person name="Anantharaman K."/>
            <person name="Brown C.T."/>
            <person name="Hug L.A."/>
            <person name="Sharon I."/>
            <person name="Castelle C.J."/>
            <person name="Probst A.J."/>
            <person name="Thomas B.C."/>
            <person name="Singh A."/>
            <person name="Wilkins M.J."/>
            <person name="Karaoz U."/>
            <person name="Brodie E.L."/>
            <person name="Williams K.H."/>
            <person name="Hubbard S.S."/>
            <person name="Banfield J.F."/>
        </authorList>
    </citation>
    <scope>NUCLEOTIDE SEQUENCE [LARGE SCALE GENOMIC DNA]</scope>
</reference>
<dbReference type="AlphaFoldDB" id="A0A1F6EBS3"/>
<evidence type="ECO:0008006" key="3">
    <source>
        <dbReference type="Google" id="ProtNLM"/>
    </source>
</evidence>
<dbReference type="InterPro" id="IPR029063">
    <property type="entry name" value="SAM-dependent_MTases_sf"/>
</dbReference>
<gene>
    <name evidence="1" type="ORF">A3F27_02205</name>
</gene>
<name>A0A1F6EBS3_9BACT</name>
<dbReference type="CDD" id="cd02440">
    <property type="entry name" value="AdoMet_MTases"/>
    <property type="match status" value="1"/>
</dbReference>